<evidence type="ECO:0000313" key="2">
    <source>
        <dbReference type="Proteomes" id="UP000499080"/>
    </source>
</evidence>
<comment type="caution">
    <text evidence="1">The sequence shown here is derived from an EMBL/GenBank/DDBJ whole genome shotgun (WGS) entry which is preliminary data.</text>
</comment>
<name>A0A4Y2I3V8_ARAVE</name>
<keyword evidence="2" id="KW-1185">Reference proteome</keyword>
<dbReference type="PANTHER" id="PTHR47331">
    <property type="entry name" value="PHD-TYPE DOMAIN-CONTAINING PROTEIN"/>
    <property type="match status" value="1"/>
</dbReference>
<sequence>MASTIEGVIESPNNTLVFCTDVDTSHEWELHCFINSSQSAYGSIAYLKFSHLDETKTTFVISKSRVAPLKILSLPRLELITALVGARLIASSREYFLTPRSTCEQIQKLYYIGLKIILADGRLSCRIVRQKFKKKLHLKYEITALVVRILLTKSLEVSVLKI</sequence>
<proteinExistence type="predicted"/>
<accession>A0A4Y2I3V8</accession>
<dbReference type="EMBL" id="BGPR01002374">
    <property type="protein sequence ID" value="GBM72403.1"/>
    <property type="molecule type" value="Genomic_DNA"/>
</dbReference>
<dbReference type="OrthoDB" id="8371041at2759"/>
<dbReference type="AlphaFoldDB" id="A0A4Y2I3V8"/>
<reference evidence="1 2" key="1">
    <citation type="journal article" date="2019" name="Sci. Rep.">
        <title>Orb-weaving spider Araneus ventricosus genome elucidates the spidroin gene catalogue.</title>
        <authorList>
            <person name="Kono N."/>
            <person name="Nakamura H."/>
            <person name="Ohtoshi R."/>
            <person name="Moran D.A.P."/>
            <person name="Shinohara A."/>
            <person name="Yoshida Y."/>
            <person name="Fujiwara M."/>
            <person name="Mori M."/>
            <person name="Tomita M."/>
            <person name="Arakawa K."/>
        </authorList>
    </citation>
    <scope>NUCLEOTIDE SEQUENCE [LARGE SCALE GENOMIC DNA]</scope>
</reference>
<gene>
    <name evidence="1" type="ORF">AVEN_175577_1</name>
</gene>
<dbReference type="InterPro" id="IPR008042">
    <property type="entry name" value="Retrotrans_Pao"/>
</dbReference>
<dbReference type="Pfam" id="PF05380">
    <property type="entry name" value="Peptidase_A17"/>
    <property type="match status" value="1"/>
</dbReference>
<dbReference type="Proteomes" id="UP000499080">
    <property type="component" value="Unassembled WGS sequence"/>
</dbReference>
<evidence type="ECO:0000313" key="1">
    <source>
        <dbReference type="EMBL" id="GBM72403.1"/>
    </source>
</evidence>
<dbReference type="PANTHER" id="PTHR47331:SF1">
    <property type="entry name" value="GAG-LIKE PROTEIN"/>
    <property type="match status" value="1"/>
</dbReference>
<organism evidence="1 2">
    <name type="scientific">Araneus ventricosus</name>
    <name type="common">Orbweaver spider</name>
    <name type="synonym">Epeira ventricosa</name>
    <dbReference type="NCBI Taxonomy" id="182803"/>
    <lineage>
        <taxon>Eukaryota</taxon>
        <taxon>Metazoa</taxon>
        <taxon>Ecdysozoa</taxon>
        <taxon>Arthropoda</taxon>
        <taxon>Chelicerata</taxon>
        <taxon>Arachnida</taxon>
        <taxon>Araneae</taxon>
        <taxon>Araneomorphae</taxon>
        <taxon>Entelegynae</taxon>
        <taxon>Araneoidea</taxon>
        <taxon>Araneidae</taxon>
        <taxon>Araneus</taxon>
    </lineage>
</organism>
<protein>
    <submittedName>
        <fullName evidence="1">Uncharacterized protein</fullName>
    </submittedName>
</protein>